<organism evidence="1 2">
    <name type="scientific">Cucumis sativus</name>
    <name type="common">Cucumber</name>
    <dbReference type="NCBI Taxonomy" id="3659"/>
    <lineage>
        <taxon>Eukaryota</taxon>
        <taxon>Viridiplantae</taxon>
        <taxon>Streptophyta</taxon>
        <taxon>Embryophyta</taxon>
        <taxon>Tracheophyta</taxon>
        <taxon>Spermatophyta</taxon>
        <taxon>Magnoliopsida</taxon>
        <taxon>eudicotyledons</taxon>
        <taxon>Gunneridae</taxon>
        <taxon>Pentapetalae</taxon>
        <taxon>rosids</taxon>
        <taxon>fabids</taxon>
        <taxon>Cucurbitales</taxon>
        <taxon>Cucurbitaceae</taxon>
        <taxon>Benincaseae</taxon>
        <taxon>Cucumis</taxon>
    </lineage>
</organism>
<proteinExistence type="predicted"/>
<dbReference type="AlphaFoldDB" id="A0A0A0KZV6"/>
<reference evidence="1 2" key="1">
    <citation type="journal article" date="2009" name="Nat. Genet.">
        <title>The genome of the cucumber, Cucumis sativus L.</title>
        <authorList>
            <person name="Huang S."/>
            <person name="Li R."/>
            <person name="Zhang Z."/>
            <person name="Li L."/>
            <person name="Gu X."/>
            <person name="Fan W."/>
            <person name="Lucas W.J."/>
            <person name="Wang X."/>
            <person name="Xie B."/>
            <person name="Ni P."/>
            <person name="Ren Y."/>
            <person name="Zhu H."/>
            <person name="Li J."/>
            <person name="Lin K."/>
            <person name="Jin W."/>
            <person name="Fei Z."/>
            <person name="Li G."/>
            <person name="Staub J."/>
            <person name="Kilian A."/>
            <person name="van der Vossen E.A."/>
            <person name="Wu Y."/>
            <person name="Guo J."/>
            <person name="He J."/>
            <person name="Jia Z."/>
            <person name="Ren Y."/>
            <person name="Tian G."/>
            <person name="Lu Y."/>
            <person name="Ruan J."/>
            <person name="Qian W."/>
            <person name="Wang M."/>
            <person name="Huang Q."/>
            <person name="Li B."/>
            <person name="Xuan Z."/>
            <person name="Cao J."/>
            <person name="Asan"/>
            <person name="Wu Z."/>
            <person name="Zhang J."/>
            <person name="Cai Q."/>
            <person name="Bai Y."/>
            <person name="Zhao B."/>
            <person name="Han Y."/>
            <person name="Li Y."/>
            <person name="Li X."/>
            <person name="Wang S."/>
            <person name="Shi Q."/>
            <person name="Liu S."/>
            <person name="Cho W.K."/>
            <person name="Kim J.Y."/>
            <person name="Xu Y."/>
            <person name="Heller-Uszynska K."/>
            <person name="Miao H."/>
            <person name="Cheng Z."/>
            <person name="Zhang S."/>
            <person name="Wu J."/>
            <person name="Yang Y."/>
            <person name="Kang H."/>
            <person name="Li M."/>
            <person name="Liang H."/>
            <person name="Ren X."/>
            <person name="Shi Z."/>
            <person name="Wen M."/>
            <person name="Jian M."/>
            <person name="Yang H."/>
            <person name="Zhang G."/>
            <person name="Yang Z."/>
            <person name="Chen R."/>
            <person name="Liu S."/>
            <person name="Li J."/>
            <person name="Ma L."/>
            <person name="Liu H."/>
            <person name="Zhou Y."/>
            <person name="Zhao J."/>
            <person name="Fang X."/>
            <person name="Li G."/>
            <person name="Fang L."/>
            <person name="Li Y."/>
            <person name="Liu D."/>
            <person name="Zheng H."/>
            <person name="Zhang Y."/>
            <person name="Qin N."/>
            <person name="Li Z."/>
            <person name="Yang G."/>
            <person name="Yang S."/>
            <person name="Bolund L."/>
            <person name="Kristiansen K."/>
            <person name="Zheng H."/>
            <person name="Li S."/>
            <person name="Zhang X."/>
            <person name="Yang H."/>
            <person name="Wang J."/>
            <person name="Sun R."/>
            <person name="Zhang B."/>
            <person name="Jiang S."/>
            <person name="Wang J."/>
            <person name="Du Y."/>
            <person name="Li S."/>
        </authorList>
    </citation>
    <scope>NUCLEOTIDE SEQUENCE [LARGE SCALE GENOMIC DNA]</scope>
    <source>
        <strain evidence="2">cv. 9930</strain>
    </source>
</reference>
<reference evidence="1 2" key="4">
    <citation type="journal article" date="2011" name="BMC Genomics">
        <title>RNA-Seq improves annotation of protein-coding genes in the cucumber genome.</title>
        <authorList>
            <person name="Li Z."/>
            <person name="Zhang Z."/>
            <person name="Yan P."/>
            <person name="Huang S."/>
            <person name="Fei Z."/>
            <person name="Lin K."/>
        </authorList>
    </citation>
    <scope>NUCLEOTIDE SEQUENCE [LARGE SCALE GENOMIC DNA]</scope>
    <source>
        <strain evidence="2">cv. 9930</strain>
    </source>
</reference>
<evidence type="ECO:0000313" key="2">
    <source>
        <dbReference type="Proteomes" id="UP000029981"/>
    </source>
</evidence>
<dbReference type="Proteomes" id="UP000029981">
    <property type="component" value="Chromosome 4"/>
</dbReference>
<dbReference type="Gramene" id="KGN55240">
    <property type="protein sequence ID" value="KGN55240"/>
    <property type="gene ID" value="Csa_4G641720"/>
</dbReference>
<accession>A0A0A0KZV6</accession>
<reference evidence="1 2" key="3">
    <citation type="journal article" date="2010" name="BMC Genomics">
        <title>Transcriptome sequencing and comparative analysis of cucumber flowers with different sex types.</title>
        <authorList>
            <person name="Guo S."/>
            <person name="Zheng Y."/>
            <person name="Joung J.G."/>
            <person name="Liu S."/>
            <person name="Zhang Z."/>
            <person name="Crasta O.R."/>
            <person name="Sobral B.W."/>
            <person name="Xu Y."/>
            <person name="Huang S."/>
            <person name="Fei Z."/>
        </authorList>
    </citation>
    <scope>NUCLEOTIDE SEQUENCE [LARGE SCALE GENOMIC DNA]</scope>
    <source>
        <strain evidence="2">cv. 9930</strain>
    </source>
</reference>
<protein>
    <submittedName>
        <fullName evidence="1">Uncharacterized protein</fullName>
    </submittedName>
</protein>
<name>A0A0A0KZV6_CUCSA</name>
<dbReference type="EMBL" id="CM002925">
    <property type="protein sequence ID" value="KGN55240.1"/>
    <property type="molecule type" value="Genomic_DNA"/>
</dbReference>
<sequence>MAMKLSTKSICFVVGVLLMMASTHFLIVEGRVLRSEEEKLADMKERMEGVKPIVLVDEANSLSSSSRSSFRSLSFVLASGPSKKGPGH</sequence>
<keyword evidence="2" id="KW-1185">Reference proteome</keyword>
<evidence type="ECO:0000313" key="1">
    <source>
        <dbReference type="EMBL" id="KGN55240.1"/>
    </source>
</evidence>
<gene>
    <name evidence="1" type="ORF">Csa_4G641720</name>
</gene>
<reference evidence="1 2" key="2">
    <citation type="journal article" date="2009" name="PLoS ONE">
        <title>An integrated genetic and cytogenetic map of the cucumber genome.</title>
        <authorList>
            <person name="Ren Y."/>
            <person name="Zhang Z."/>
            <person name="Liu J."/>
            <person name="Staub J.E."/>
            <person name="Han Y."/>
            <person name="Cheng Z."/>
            <person name="Li X."/>
            <person name="Lu J."/>
            <person name="Miao H."/>
            <person name="Kang H."/>
            <person name="Xie B."/>
            <person name="Gu X."/>
            <person name="Wang X."/>
            <person name="Du Y."/>
            <person name="Jin W."/>
            <person name="Huang S."/>
        </authorList>
    </citation>
    <scope>NUCLEOTIDE SEQUENCE [LARGE SCALE GENOMIC DNA]</scope>
    <source>
        <strain evidence="2">cv. 9930</strain>
    </source>
</reference>